<dbReference type="Proteomes" id="UP000199095">
    <property type="component" value="Unassembled WGS sequence"/>
</dbReference>
<dbReference type="Pfam" id="PF08241">
    <property type="entry name" value="Methyltransf_11"/>
    <property type="match status" value="1"/>
</dbReference>
<evidence type="ECO:0000313" key="2">
    <source>
        <dbReference type="EMBL" id="SET37749.1"/>
    </source>
</evidence>
<keyword evidence="2" id="KW-0489">Methyltransferase</keyword>
<keyword evidence="3" id="KW-1185">Reference proteome</keyword>
<dbReference type="PANTHER" id="PTHR43591">
    <property type="entry name" value="METHYLTRANSFERASE"/>
    <property type="match status" value="1"/>
</dbReference>
<dbReference type="InterPro" id="IPR029063">
    <property type="entry name" value="SAM-dependent_MTases_sf"/>
</dbReference>
<accession>A0A1I0E0R9</accession>
<dbReference type="Gene3D" id="3.40.50.150">
    <property type="entry name" value="Vaccinia Virus protein VP39"/>
    <property type="match status" value="1"/>
</dbReference>
<dbReference type="GO" id="GO:0032259">
    <property type="term" value="P:methylation"/>
    <property type="evidence" value="ECO:0007669"/>
    <property type="project" value="UniProtKB-KW"/>
</dbReference>
<dbReference type="SUPFAM" id="SSF53335">
    <property type="entry name" value="S-adenosyl-L-methionine-dependent methyltransferases"/>
    <property type="match status" value="1"/>
</dbReference>
<sequence length="257" mass="29675">MEENKAKVIEQFSKNANSYVTSPSHAEGKDLSMIRDWLNPGRNWIVLDIATGGGHVAKTISPDVKQVFATDLTKKMLQNTANYLKNYENIYFVLADAENLPFLDDTFDAVTCRIAPHHFPRPDLFIKETSRVLKPGGKFLLIDNITPEDPELAKYMNGFEKLRDNSHVKCLSASKWEQLTQEHQLIKQKNNIHKKTFPFSNWVRRTTDKAEERKRVKDFILNGSSKALNYFRIEQKDGEITSLKVDEMMALFEKQHQ</sequence>
<dbReference type="InterPro" id="IPR013216">
    <property type="entry name" value="Methyltransf_11"/>
</dbReference>
<name>A0A1I0E0R9_9BACI</name>
<dbReference type="EMBL" id="FOHJ01000004">
    <property type="protein sequence ID" value="SET37749.1"/>
    <property type="molecule type" value="Genomic_DNA"/>
</dbReference>
<dbReference type="STRING" id="237682.SAMN05421676_104224"/>
<keyword evidence="2" id="KW-0808">Transferase</keyword>
<evidence type="ECO:0000313" key="3">
    <source>
        <dbReference type="Proteomes" id="UP000199095"/>
    </source>
</evidence>
<dbReference type="GO" id="GO:0008757">
    <property type="term" value="F:S-adenosylmethionine-dependent methyltransferase activity"/>
    <property type="evidence" value="ECO:0007669"/>
    <property type="project" value="InterPro"/>
</dbReference>
<evidence type="ECO:0000259" key="1">
    <source>
        <dbReference type="Pfam" id="PF08241"/>
    </source>
</evidence>
<dbReference type="PANTHER" id="PTHR43591:SF24">
    <property type="entry name" value="2-METHOXY-6-POLYPRENYL-1,4-BENZOQUINOL METHYLASE, MITOCHONDRIAL"/>
    <property type="match status" value="1"/>
</dbReference>
<reference evidence="3" key="1">
    <citation type="submission" date="2016-10" db="EMBL/GenBank/DDBJ databases">
        <authorList>
            <person name="Varghese N."/>
            <person name="Submissions S."/>
        </authorList>
    </citation>
    <scope>NUCLEOTIDE SEQUENCE [LARGE SCALE GENOMIC DNA]</scope>
    <source>
        <strain evidence="3">CGMCC 1.3566</strain>
    </source>
</reference>
<proteinExistence type="predicted"/>
<dbReference type="CDD" id="cd02440">
    <property type="entry name" value="AdoMet_MTases"/>
    <property type="match status" value="1"/>
</dbReference>
<dbReference type="OrthoDB" id="43862at2"/>
<protein>
    <submittedName>
        <fullName evidence="2">Methyltransferase domain-containing protein</fullName>
    </submittedName>
</protein>
<dbReference type="RefSeq" id="WP_093133656.1">
    <property type="nucleotide sequence ID" value="NZ_FOHJ01000004.1"/>
</dbReference>
<organism evidence="2 3">
    <name type="scientific">Salinibacillus kushneri</name>
    <dbReference type="NCBI Taxonomy" id="237682"/>
    <lineage>
        <taxon>Bacteria</taxon>
        <taxon>Bacillati</taxon>
        <taxon>Bacillota</taxon>
        <taxon>Bacilli</taxon>
        <taxon>Bacillales</taxon>
        <taxon>Bacillaceae</taxon>
        <taxon>Salinibacillus</taxon>
    </lineage>
</organism>
<gene>
    <name evidence="2" type="ORF">SAMN05421676_104224</name>
</gene>
<dbReference type="AlphaFoldDB" id="A0A1I0E0R9"/>
<feature type="domain" description="Methyltransferase type 11" evidence="1">
    <location>
        <begin position="47"/>
        <end position="140"/>
    </location>
</feature>